<dbReference type="InterPro" id="IPR022885">
    <property type="entry name" value="NDH1_su_D/H"/>
</dbReference>
<dbReference type="GO" id="GO:0051287">
    <property type="term" value="F:NAD binding"/>
    <property type="evidence" value="ECO:0007669"/>
    <property type="project" value="InterPro"/>
</dbReference>
<reference evidence="2" key="1">
    <citation type="submission" date="2019-03" db="EMBL/GenBank/DDBJ databases">
        <title>Single cell metagenomics reveals metabolic interactions within the superorganism composed of flagellate Streblomastix strix and complex community of Bacteroidetes bacteria on its surface.</title>
        <authorList>
            <person name="Treitli S.C."/>
            <person name="Kolisko M."/>
            <person name="Husnik F."/>
            <person name="Keeling P."/>
            <person name="Hampl V."/>
        </authorList>
    </citation>
    <scope>NUCLEOTIDE SEQUENCE</scope>
    <source>
        <strain evidence="2">STM</strain>
    </source>
</reference>
<dbReference type="GO" id="GO:0016651">
    <property type="term" value="F:oxidoreductase activity, acting on NAD(P)H"/>
    <property type="evidence" value="ECO:0007669"/>
    <property type="project" value="InterPro"/>
</dbReference>
<dbReference type="Gene3D" id="1.10.645.10">
    <property type="entry name" value="Cytochrome-c3 Hydrogenase, chain B"/>
    <property type="match status" value="1"/>
</dbReference>
<feature type="domain" description="NADH-quinone oxidoreductase subunit D" evidence="1">
    <location>
        <begin position="2"/>
        <end position="138"/>
    </location>
</feature>
<dbReference type="InterPro" id="IPR001135">
    <property type="entry name" value="NADH_Q_OxRdtase_suD"/>
</dbReference>
<name>A0A5J4PJL7_9ZZZZ</name>
<dbReference type="PANTHER" id="PTHR11993">
    <property type="entry name" value="NADH-UBIQUINONE OXIDOREDUCTASE 49 KDA SUBUNIT"/>
    <property type="match status" value="1"/>
</dbReference>
<dbReference type="PANTHER" id="PTHR11993:SF10">
    <property type="entry name" value="NADH DEHYDROGENASE [UBIQUINONE] IRON-SULFUR PROTEIN 2, MITOCHONDRIAL"/>
    <property type="match status" value="1"/>
</dbReference>
<sequence>MNYNTIGGVQADIHPGFIHRVKEFIPYLRGIIHEYHDIFTGNIIAQQRMKQVGILSREDAISFGTTGGTGRASGWACDVRKRTPYGVYDKVEFKEILYTEGDCFARYMVRMDEIMESMKIIEQLIDNIPEGNYQEKTKPVIRVPEGSYYTAVESSRGEFGVFLESRGDKSPYRLHFRSTGLPLVSA</sequence>
<protein>
    <submittedName>
        <fullName evidence="2">NADH-quinone oxidoreductase subunit C</fullName>
    </submittedName>
</protein>
<accession>A0A5J4PJL7</accession>
<evidence type="ECO:0000259" key="1">
    <source>
        <dbReference type="Pfam" id="PF00346"/>
    </source>
</evidence>
<feature type="domain" description="NADH-quinone oxidoreductase subunit D" evidence="1">
    <location>
        <begin position="141"/>
        <end position="181"/>
    </location>
</feature>
<dbReference type="Pfam" id="PF00346">
    <property type="entry name" value="Complex1_49kDa"/>
    <property type="match status" value="2"/>
</dbReference>
<gene>
    <name evidence="2" type="ORF">EZS27_039636</name>
</gene>
<dbReference type="InterPro" id="IPR029014">
    <property type="entry name" value="NiFe-Hase_large"/>
</dbReference>
<dbReference type="SUPFAM" id="SSF56762">
    <property type="entry name" value="HydB/Nqo4-like"/>
    <property type="match status" value="1"/>
</dbReference>
<dbReference type="EMBL" id="SNRY01008321">
    <property type="protein sequence ID" value="KAA6308754.1"/>
    <property type="molecule type" value="Genomic_DNA"/>
</dbReference>
<evidence type="ECO:0000313" key="2">
    <source>
        <dbReference type="EMBL" id="KAA6308754.1"/>
    </source>
</evidence>
<feature type="non-terminal residue" evidence="2">
    <location>
        <position position="186"/>
    </location>
</feature>
<dbReference type="GO" id="GO:0048038">
    <property type="term" value="F:quinone binding"/>
    <property type="evidence" value="ECO:0007669"/>
    <property type="project" value="InterPro"/>
</dbReference>
<proteinExistence type="predicted"/>
<dbReference type="AlphaFoldDB" id="A0A5J4PJL7"/>
<organism evidence="2">
    <name type="scientific">termite gut metagenome</name>
    <dbReference type="NCBI Taxonomy" id="433724"/>
    <lineage>
        <taxon>unclassified sequences</taxon>
        <taxon>metagenomes</taxon>
        <taxon>organismal metagenomes</taxon>
    </lineage>
</organism>
<comment type="caution">
    <text evidence="2">The sequence shown here is derived from an EMBL/GenBank/DDBJ whole genome shotgun (WGS) entry which is preliminary data.</text>
</comment>